<dbReference type="InterPro" id="IPR051159">
    <property type="entry name" value="Hexapeptide_acetyltransf"/>
</dbReference>
<sequence length="207" mass="22678">MTTEKEKFLNGNPYYIMDPELAKDETHARRLCKQLNELDDEKSLEKDTIIRKLFGSVGKMPYVQPNFRCDFGYNIHVGDNFLCNYDCVILDIAPVNIGNHCFMAPKAQIYSADHPLDAKLRGQYIGTSNPVSIGDNVWLGANSVILPGVTIGNNVVVGANSTVTSSIGNDVIVAGSPAKVIGKNRPVECEKNQILSKHTGDNGRPLN</sequence>
<dbReference type="RefSeq" id="WP_017866978.1">
    <property type="nucleotide sequence ID" value="NZ_BJYB01000023.1"/>
</dbReference>
<dbReference type="AlphaFoldDB" id="A0A0R2LPE2"/>
<dbReference type="Gene3D" id="2.160.10.10">
    <property type="entry name" value="Hexapeptide repeat proteins"/>
    <property type="match status" value="1"/>
</dbReference>
<keyword evidence="4" id="KW-0012">Acyltransferase</keyword>
<comment type="caution">
    <text evidence="6">The sequence shown here is derived from an EMBL/GenBank/DDBJ whole genome shotgun (WGS) entry which is preliminary data.</text>
</comment>
<dbReference type="OrthoDB" id="9812571at2"/>
<dbReference type="GO" id="GO:0016407">
    <property type="term" value="F:acetyltransferase activity"/>
    <property type="evidence" value="ECO:0007669"/>
    <property type="project" value="InterPro"/>
</dbReference>
<name>A0A0R2LPE2_9LACO</name>
<evidence type="ECO:0000313" key="6">
    <source>
        <dbReference type="EMBL" id="KRO01314.1"/>
    </source>
</evidence>
<proteinExistence type="inferred from homology"/>
<dbReference type="InterPro" id="IPR001451">
    <property type="entry name" value="Hexapep"/>
</dbReference>
<dbReference type="SMART" id="SM01266">
    <property type="entry name" value="Mac"/>
    <property type="match status" value="1"/>
</dbReference>
<dbReference type="PATRIC" id="fig|449659.4.peg.505"/>
<dbReference type="InterPro" id="IPR024688">
    <property type="entry name" value="Mac_dom"/>
</dbReference>
<reference evidence="6 7" key="1">
    <citation type="journal article" date="2015" name="Genome Announc.">
        <title>Expanding the biotechnology potential of lactobacilli through comparative genomics of 213 strains and associated genera.</title>
        <authorList>
            <person name="Sun Z."/>
            <person name="Harris H.M."/>
            <person name="McCann A."/>
            <person name="Guo C."/>
            <person name="Argimon S."/>
            <person name="Zhang W."/>
            <person name="Yang X."/>
            <person name="Jeffery I.B."/>
            <person name="Cooney J.C."/>
            <person name="Kagawa T.F."/>
            <person name="Liu W."/>
            <person name="Song Y."/>
            <person name="Salvetti E."/>
            <person name="Wrobel A."/>
            <person name="Rasinkangas P."/>
            <person name="Parkhill J."/>
            <person name="Rea M.C."/>
            <person name="O'Sullivan O."/>
            <person name="Ritari J."/>
            <person name="Douillard F.P."/>
            <person name="Paul Ross R."/>
            <person name="Yang R."/>
            <person name="Briner A.E."/>
            <person name="Felis G.E."/>
            <person name="de Vos W.M."/>
            <person name="Barrangou R."/>
            <person name="Klaenhammer T.R."/>
            <person name="Caufield P.W."/>
            <person name="Cui Y."/>
            <person name="Zhang H."/>
            <person name="O'Toole P.W."/>
        </authorList>
    </citation>
    <scope>NUCLEOTIDE SEQUENCE [LARGE SCALE GENOMIC DNA]</scope>
    <source>
        <strain evidence="6 7">NBRC 103219</strain>
    </source>
</reference>
<dbReference type="SUPFAM" id="SSF51161">
    <property type="entry name" value="Trimeric LpxA-like enzymes"/>
    <property type="match status" value="1"/>
</dbReference>
<gene>
    <name evidence="6" type="ORF">IV66_GL000502</name>
</gene>
<evidence type="ECO:0000256" key="3">
    <source>
        <dbReference type="ARBA" id="ARBA00022737"/>
    </source>
</evidence>
<dbReference type="PANTHER" id="PTHR23416:SF23">
    <property type="entry name" value="ACETYLTRANSFERASE C18B11.09C-RELATED"/>
    <property type="match status" value="1"/>
</dbReference>
<dbReference type="GO" id="GO:0008374">
    <property type="term" value="F:O-acyltransferase activity"/>
    <property type="evidence" value="ECO:0007669"/>
    <property type="project" value="TreeGrafter"/>
</dbReference>
<evidence type="ECO:0000256" key="1">
    <source>
        <dbReference type="ARBA" id="ARBA00007274"/>
    </source>
</evidence>
<evidence type="ECO:0000313" key="7">
    <source>
        <dbReference type="Proteomes" id="UP000051886"/>
    </source>
</evidence>
<feature type="domain" description="Maltose/galactoside acetyltransferase" evidence="5">
    <location>
        <begin position="5"/>
        <end position="59"/>
    </location>
</feature>
<dbReference type="CDD" id="cd03357">
    <property type="entry name" value="LbH_MAT_GAT"/>
    <property type="match status" value="1"/>
</dbReference>
<dbReference type="Pfam" id="PF12464">
    <property type="entry name" value="Mac"/>
    <property type="match status" value="1"/>
</dbReference>
<dbReference type="PROSITE" id="PS00101">
    <property type="entry name" value="HEXAPEP_TRANSFERASES"/>
    <property type="match status" value="1"/>
</dbReference>
<evidence type="ECO:0000256" key="4">
    <source>
        <dbReference type="ARBA" id="ARBA00023315"/>
    </source>
</evidence>
<dbReference type="Proteomes" id="UP000051886">
    <property type="component" value="Unassembled WGS sequence"/>
</dbReference>
<evidence type="ECO:0000259" key="5">
    <source>
        <dbReference type="SMART" id="SM01266"/>
    </source>
</evidence>
<dbReference type="EMBL" id="JQCN01000011">
    <property type="protein sequence ID" value="KRO01314.1"/>
    <property type="molecule type" value="Genomic_DNA"/>
</dbReference>
<dbReference type="Pfam" id="PF14602">
    <property type="entry name" value="Hexapep_2"/>
    <property type="match status" value="1"/>
</dbReference>
<protein>
    <submittedName>
        <fullName evidence="6">Galactoside O-acetyltransferase</fullName>
    </submittedName>
</protein>
<keyword evidence="7" id="KW-1185">Reference proteome</keyword>
<dbReference type="InterPro" id="IPR018357">
    <property type="entry name" value="Hexapep_transf_CS"/>
</dbReference>
<dbReference type="PANTHER" id="PTHR23416">
    <property type="entry name" value="SIALIC ACID SYNTHASE-RELATED"/>
    <property type="match status" value="1"/>
</dbReference>
<dbReference type="InterPro" id="IPR011004">
    <property type="entry name" value="Trimer_LpxA-like_sf"/>
</dbReference>
<keyword evidence="3" id="KW-0677">Repeat</keyword>
<organism evidence="6 7">
    <name type="scientific">Ligilactobacillus pobuzihii</name>
    <dbReference type="NCBI Taxonomy" id="449659"/>
    <lineage>
        <taxon>Bacteria</taxon>
        <taxon>Bacillati</taxon>
        <taxon>Bacillota</taxon>
        <taxon>Bacilli</taxon>
        <taxon>Lactobacillales</taxon>
        <taxon>Lactobacillaceae</taxon>
        <taxon>Ligilactobacillus</taxon>
    </lineage>
</organism>
<accession>A0A0R2LPE2</accession>
<keyword evidence="2 6" id="KW-0808">Transferase</keyword>
<comment type="similarity">
    <text evidence="1">Belongs to the transferase hexapeptide repeat family.</text>
</comment>
<dbReference type="STRING" id="449659.IV66_GL000502"/>
<dbReference type="FunFam" id="2.160.10.10:FF:000025">
    <property type="entry name" value="Hexapeptide-repeat containing-acetyltransferase"/>
    <property type="match status" value="1"/>
</dbReference>
<evidence type="ECO:0000256" key="2">
    <source>
        <dbReference type="ARBA" id="ARBA00022679"/>
    </source>
</evidence>
<dbReference type="GO" id="GO:0005829">
    <property type="term" value="C:cytosol"/>
    <property type="evidence" value="ECO:0007669"/>
    <property type="project" value="TreeGrafter"/>
</dbReference>